<protein>
    <recommendedName>
        <fullName evidence="3">Protein kinase domain-containing protein</fullName>
    </recommendedName>
</protein>
<dbReference type="OrthoDB" id="840771at2759"/>
<feature type="domain" description="Protein kinase" evidence="3">
    <location>
        <begin position="1"/>
        <end position="126"/>
    </location>
</feature>
<dbReference type="Gene3D" id="1.10.510.10">
    <property type="entry name" value="Transferase(Phosphotransferase) domain 1"/>
    <property type="match status" value="1"/>
</dbReference>
<keyword evidence="1" id="KW-0217">Developmental protein</keyword>
<keyword evidence="1" id="KW-0479">Metal-binding</keyword>
<keyword evidence="1" id="KW-0804">Transcription</keyword>
<keyword evidence="1" id="KW-0539">Nucleus</keyword>
<evidence type="ECO:0000313" key="5">
    <source>
        <dbReference type="Proteomes" id="UP000437017"/>
    </source>
</evidence>
<dbReference type="InterPro" id="IPR011009">
    <property type="entry name" value="Kinase-like_dom_sf"/>
</dbReference>
<dbReference type="GO" id="GO:0004672">
    <property type="term" value="F:protein kinase activity"/>
    <property type="evidence" value="ECO:0007669"/>
    <property type="project" value="InterPro"/>
</dbReference>
<sequence length="280" mass="31111">MISHGQQQRVVHNFTKYNIKVLPWLSPEVLQQNLQGYDTKFDIYSVGITDCELANSHVPFKDMPATQMLLEKLNGIVPCLLYTSTIPAQELTMSISRSVANSGLSDSLTTSTPRTSNSNSPSHPYQSPHLLTPLPPLCGAVPSAQPRYKGFLSINILAVSLHTPVGVLGHPTLETTESETLAFIHISASKEPGGEKTNNGIHYRLRLVYNNGLRTEQDLYVRLIDSMSKQAIIYEGQDKNPEMCRVLLTHEIMCSRCCDRKSCGNRNETPSDPVIIDRPH</sequence>
<evidence type="ECO:0000256" key="1">
    <source>
        <dbReference type="RuleBase" id="RU004489"/>
    </source>
</evidence>
<keyword evidence="5" id="KW-1185">Reference proteome</keyword>
<dbReference type="GO" id="GO:0005634">
    <property type="term" value="C:nucleus"/>
    <property type="evidence" value="ECO:0007669"/>
    <property type="project" value="UniProtKB-SubCell"/>
</dbReference>
<keyword evidence="1" id="KW-0805">Transcription regulation</keyword>
<dbReference type="InterPro" id="IPR038173">
    <property type="entry name" value="COE_DBD_sf"/>
</dbReference>
<dbReference type="GO" id="GO:0006355">
    <property type="term" value="P:regulation of DNA-templated transcription"/>
    <property type="evidence" value="ECO:0007669"/>
    <property type="project" value="InterPro"/>
</dbReference>
<dbReference type="InterPro" id="IPR003523">
    <property type="entry name" value="Transcription_factor_COE"/>
</dbReference>
<keyword evidence="1" id="KW-0238">DNA-binding</keyword>
<dbReference type="EMBL" id="SGJD01002597">
    <property type="protein sequence ID" value="KAB0395062.1"/>
    <property type="molecule type" value="Genomic_DNA"/>
</dbReference>
<dbReference type="InterPro" id="IPR000719">
    <property type="entry name" value="Prot_kinase_dom"/>
</dbReference>
<dbReference type="SUPFAM" id="SSF56112">
    <property type="entry name" value="Protein kinase-like (PK-like)"/>
    <property type="match status" value="1"/>
</dbReference>
<dbReference type="Proteomes" id="UP000437017">
    <property type="component" value="Unassembled WGS sequence"/>
</dbReference>
<dbReference type="Gene3D" id="2.60.40.3180">
    <property type="entry name" value="Transcription factor COE1, DNA-binding domain"/>
    <property type="match status" value="1"/>
</dbReference>
<dbReference type="InterPro" id="IPR032200">
    <property type="entry name" value="COE_DBD"/>
</dbReference>
<dbReference type="PROSITE" id="PS01345">
    <property type="entry name" value="COE"/>
    <property type="match status" value="1"/>
</dbReference>
<dbReference type="Pfam" id="PF16422">
    <property type="entry name" value="COE1_DBD"/>
    <property type="match status" value="1"/>
</dbReference>
<feature type="compositionally biased region" description="Low complexity" evidence="2">
    <location>
        <begin position="107"/>
        <end position="122"/>
    </location>
</feature>
<accession>A0A643C4W4</accession>
<organism evidence="4 5">
    <name type="scientific">Balaenoptera physalus</name>
    <name type="common">Fin whale</name>
    <name type="synonym">Balaena physalus</name>
    <dbReference type="NCBI Taxonomy" id="9770"/>
    <lineage>
        <taxon>Eukaryota</taxon>
        <taxon>Metazoa</taxon>
        <taxon>Chordata</taxon>
        <taxon>Craniata</taxon>
        <taxon>Vertebrata</taxon>
        <taxon>Euteleostomi</taxon>
        <taxon>Mammalia</taxon>
        <taxon>Eutheria</taxon>
        <taxon>Laurasiatheria</taxon>
        <taxon>Artiodactyla</taxon>
        <taxon>Whippomorpha</taxon>
        <taxon>Cetacea</taxon>
        <taxon>Mysticeti</taxon>
        <taxon>Balaenopteridae</taxon>
        <taxon>Balaenoptera</taxon>
    </lineage>
</organism>
<evidence type="ECO:0000256" key="2">
    <source>
        <dbReference type="SAM" id="MobiDB-lite"/>
    </source>
</evidence>
<reference evidence="4 5" key="1">
    <citation type="journal article" date="2019" name="PLoS ONE">
        <title>Genomic analyses reveal an absence of contemporary introgressive admixture between fin whales and blue whales, despite known hybrids.</title>
        <authorList>
            <person name="Westbury M.V."/>
            <person name="Petersen B."/>
            <person name="Lorenzen E.D."/>
        </authorList>
    </citation>
    <scope>NUCLEOTIDE SEQUENCE [LARGE SCALE GENOMIC DNA]</scope>
    <source>
        <strain evidence="4">FinWhale-01</strain>
    </source>
</reference>
<dbReference type="FunFam" id="2.60.40.3180:FF:000004">
    <property type="entry name" value="Transcription factor COE1"/>
    <property type="match status" value="1"/>
</dbReference>
<dbReference type="GO" id="GO:0003677">
    <property type="term" value="F:DNA binding"/>
    <property type="evidence" value="ECO:0007669"/>
    <property type="project" value="UniProtKB-KW"/>
</dbReference>
<gene>
    <name evidence="4" type="ORF">E2I00_020045</name>
</gene>
<dbReference type="InterPro" id="IPR018350">
    <property type="entry name" value="Transcription_factor_COE_CS"/>
</dbReference>
<proteinExistence type="inferred from homology"/>
<name>A0A643C4W4_BALPH</name>
<dbReference type="GO" id="GO:0008270">
    <property type="term" value="F:zinc ion binding"/>
    <property type="evidence" value="ECO:0007669"/>
    <property type="project" value="UniProtKB-KW"/>
</dbReference>
<evidence type="ECO:0000259" key="3">
    <source>
        <dbReference type="PROSITE" id="PS50011"/>
    </source>
</evidence>
<keyword evidence="1" id="KW-0863">Zinc-finger</keyword>
<dbReference type="GO" id="GO:0005524">
    <property type="term" value="F:ATP binding"/>
    <property type="evidence" value="ECO:0007669"/>
    <property type="project" value="InterPro"/>
</dbReference>
<dbReference type="PROSITE" id="PS50011">
    <property type="entry name" value="PROTEIN_KINASE_DOM"/>
    <property type="match status" value="1"/>
</dbReference>
<feature type="region of interest" description="Disordered" evidence="2">
    <location>
        <begin position="103"/>
        <end position="126"/>
    </location>
</feature>
<dbReference type="PANTHER" id="PTHR10747">
    <property type="entry name" value="TRANSCRIPTION FACTOR COE FAMILY MEMBER"/>
    <property type="match status" value="1"/>
</dbReference>
<comment type="caution">
    <text evidence="4">The sequence shown here is derived from an EMBL/GenBank/DDBJ whole genome shotgun (WGS) entry which is preliminary data.</text>
</comment>
<dbReference type="AlphaFoldDB" id="A0A643C4W4"/>
<evidence type="ECO:0000313" key="4">
    <source>
        <dbReference type="EMBL" id="KAB0395062.1"/>
    </source>
</evidence>
<keyword evidence="1" id="KW-0862">Zinc</keyword>
<comment type="subcellular location">
    <subcellularLocation>
        <location evidence="1">Nucleus</location>
    </subcellularLocation>
</comment>
<comment type="similarity">
    <text evidence="1">Belongs to the COE family.</text>
</comment>